<evidence type="ECO:0000256" key="4">
    <source>
        <dbReference type="PROSITE-ProRule" id="PRU00335"/>
    </source>
</evidence>
<dbReference type="Gene3D" id="1.10.357.10">
    <property type="entry name" value="Tetracycline Repressor, domain 2"/>
    <property type="match status" value="1"/>
</dbReference>
<evidence type="ECO:0000256" key="1">
    <source>
        <dbReference type="ARBA" id="ARBA00023015"/>
    </source>
</evidence>
<keyword evidence="2 4" id="KW-0238">DNA-binding</keyword>
<evidence type="ECO:0000256" key="3">
    <source>
        <dbReference type="ARBA" id="ARBA00023163"/>
    </source>
</evidence>
<evidence type="ECO:0000256" key="2">
    <source>
        <dbReference type="ARBA" id="ARBA00023125"/>
    </source>
</evidence>
<keyword evidence="7" id="KW-1185">Reference proteome</keyword>
<evidence type="ECO:0000313" key="7">
    <source>
        <dbReference type="Proteomes" id="UP000578819"/>
    </source>
</evidence>
<dbReference type="Pfam" id="PF00440">
    <property type="entry name" value="TetR_N"/>
    <property type="match status" value="1"/>
</dbReference>
<dbReference type="PANTHER" id="PTHR30055:SF234">
    <property type="entry name" value="HTH-TYPE TRANSCRIPTIONAL REGULATOR BETI"/>
    <property type="match status" value="1"/>
</dbReference>
<dbReference type="GO" id="GO:0000976">
    <property type="term" value="F:transcription cis-regulatory region binding"/>
    <property type="evidence" value="ECO:0007669"/>
    <property type="project" value="TreeGrafter"/>
</dbReference>
<dbReference type="InterPro" id="IPR009057">
    <property type="entry name" value="Homeodomain-like_sf"/>
</dbReference>
<dbReference type="RefSeq" id="WP_184536258.1">
    <property type="nucleotide sequence ID" value="NZ_JACHJW010000001.1"/>
</dbReference>
<dbReference type="GO" id="GO:0003700">
    <property type="term" value="F:DNA-binding transcription factor activity"/>
    <property type="evidence" value="ECO:0007669"/>
    <property type="project" value="TreeGrafter"/>
</dbReference>
<keyword evidence="1" id="KW-0805">Transcription regulation</keyword>
<dbReference type="InterPro" id="IPR050109">
    <property type="entry name" value="HTH-type_TetR-like_transc_reg"/>
</dbReference>
<dbReference type="Proteomes" id="UP000578819">
    <property type="component" value="Unassembled WGS sequence"/>
</dbReference>
<feature type="DNA-binding region" description="H-T-H motif" evidence="4">
    <location>
        <begin position="32"/>
        <end position="51"/>
    </location>
</feature>
<feature type="domain" description="HTH tetR-type" evidence="5">
    <location>
        <begin position="11"/>
        <end position="69"/>
    </location>
</feature>
<accession>A0A7W7ST71</accession>
<dbReference type="AlphaFoldDB" id="A0A7W7ST71"/>
<evidence type="ECO:0000259" key="5">
    <source>
        <dbReference type="PROSITE" id="PS50977"/>
    </source>
</evidence>
<organism evidence="6 7">
    <name type="scientific">Micromonospora polyrhachis</name>
    <dbReference type="NCBI Taxonomy" id="1282883"/>
    <lineage>
        <taxon>Bacteria</taxon>
        <taxon>Bacillati</taxon>
        <taxon>Actinomycetota</taxon>
        <taxon>Actinomycetes</taxon>
        <taxon>Micromonosporales</taxon>
        <taxon>Micromonosporaceae</taxon>
        <taxon>Micromonospora</taxon>
    </lineage>
</organism>
<reference evidence="6 7" key="1">
    <citation type="submission" date="2020-08" db="EMBL/GenBank/DDBJ databases">
        <title>Sequencing the genomes of 1000 actinobacteria strains.</title>
        <authorList>
            <person name="Klenk H.-P."/>
        </authorList>
    </citation>
    <scope>NUCLEOTIDE SEQUENCE [LARGE SCALE GENOMIC DNA]</scope>
    <source>
        <strain evidence="6 7">DSM 45886</strain>
    </source>
</reference>
<dbReference type="PROSITE" id="PS50977">
    <property type="entry name" value="HTH_TETR_2"/>
    <property type="match status" value="1"/>
</dbReference>
<protein>
    <submittedName>
        <fullName evidence="6">AcrR family transcriptional regulator</fullName>
    </submittedName>
</protein>
<proteinExistence type="predicted"/>
<name>A0A7W7ST71_9ACTN</name>
<dbReference type="PANTHER" id="PTHR30055">
    <property type="entry name" value="HTH-TYPE TRANSCRIPTIONAL REGULATOR RUTR"/>
    <property type="match status" value="1"/>
</dbReference>
<evidence type="ECO:0000313" key="6">
    <source>
        <dbReference type="EMBL" id="MBB4960489.1"/>
    </source>
</evidence>
<gene>
    <name evidence="6" type="ORF">FHR38_004222</name>
</gene>
<keyword evidence="3" id="KW-0804">Transcription</keyword>
<dbReference type="EMBL" id="JACHJW010000001">
    <property type="protein sequence ID" value="MBB4960489.1"/>
    <property type="molecule type" value="Genomic_DNA"/>
</dbReference>
<sequence>MSDVKESGSRARTRQAIIEAAIEVLGQNPAASLGEIAVAADVGRTTLHRYFPERSDLLAAISAESVARINQAAERARLGEGTGAEALRRLCHEYFDLGDLLSLLFNDPQLVGNPVGDDQGGCDPRFDAMVERGHRDGSLDPELPASWLQSVLWSQLYSGWSYLAETGASRHEVLRLVVRTVEKAIGPR</sequence>
<dbReference type="InterPro" id="IPR001647">
    <property type="entry name" value="HTH_TetR"/>
</dbReference>
<dbReference type="SUPFAM" id="SSF46689">
    <property type="entry name" value="Homeodomain-like"/>
    <property type="match status" value="1"/>
</dbReference>
<comment type="caution">
    <text evidence="6">The sequence shown here is derived from an EMBL/GenBank/DDBJ whole genome shotgun (WGS) entry which is preliminary data.</text>
</comment>